<dbReference type="Gene3D" id="1.10.357.10">
    <property type="entry name" value="Tetracycline Repressor, domain 2"/>
    <property type="match status" value="1"/>
</dbReference>
<dbReference type="PANTHER" id="PTHR30055">
    <property type="entry name" value="HTH-TYPE TRANSCRIPTIONAL REGULATOR RUTR"/>
    <property type="match status" value="1"/>
</dbReference>
<sequence length="191" mass="22346">MTQIKGGKTVGKKRFSKQDWLDSALDLLRTGGIEAVRVERIADKLGVAKSGFYYHFRDRADLHKALLDHWVQLDGVPFLEERRFSEATPVEKLAMVADVVDSADLSRYDNAIRQWARQDPKVRRVWRKEMNKRLEHIRGLFRNVGFEGDQLEMRVRTFVAYQVSERELFSELSAKDRSRIRKLRLELLVKG</sequence>
<keyword evidence="1 2" id="KW-0238">DNA-binding</keyword>
<evidence type="ECO:0000256" key="2">
    <source>
        <dbReference type="PROSITE-ProRule" id="PRU00335"/>
    </source>
</evidence>
<evidence type="ECO:0000259" key="3">
    <source>
        <dbReference type="PROSITE" id="PS50977"/>
    </source>
</evidence>
<dbReference type="PANTHER" id="PTHR30055:SF239">
    <property type="entry name" value="TRANSCRIPTIONAL REGULATORY PROTEIN"/>
    <property type="match status" value="1"/>
</dbReference>
<dbReference type="GO" id="GO:0003700">
    <property type="term" value="F:DNA-binding transcription factor activity"/>
    <property type="evidence" value="ECO:0007669"/>
    <property type="project" value="TreeGrafter"/>
</dbReference>
<dbReference type="PROSITE" id="PS50977">
    <property type="entry name" value="HTH_TETR_2"/>
    <property type="match status" value="1"/>
</dbReference>
<dbReference type="RefSeq" id="WP_058277273.1">
    <property type="nucleotide sequence ID" value="NZ_CYPU01000029.1"/>
</dbReference>
<dbReference type="AlphaFoldDB" id="A0A0P1EDW1"/>
<dbReference type="InterPro" id="IPR050109">
    <property type="entry name" value="HTH-type_TetR-like_transc_reg"/>
</dbReference>
<dbReference type="Pfam" id="PF00440">
    <property type="entry name" value="TetR_N"/>
    <property type="match status" value="1"/>
</dbReference>
<dbReference type="SUPFAM" id="SSF46689">
    <property type="entry name" value="Homeodomain-like"/>
    <property type="match status" value="1"/>
</dbReference>
<accession>A0A0P1EDW1</accession>
<evidence type="ECO:0000313" key="4">
    <source>
        <dbReference type="EMBL" id="CUH47608.1"/>
    </source>
</evidence>
<evidence type="ECO:0000256" key="1">
    <source>
        <dbReference type="ARBA" id="ARBA00023125"/>
    </source>
</evidence>
<proteinExistence type="predicted"/>
<reference evidence="4 5" key="1">
    <citation type="submission" date="2015-09" db="EMBL/GenBank/DDBJ databases">
        <authorList>
            <consortium name="Swine Surveillance"/>
        </authorList>
    </citation>
    <scope>NUCLEOTIDE SEQUENCE [LARGE SCALE GENOMIC DNA]</scope>
    <source>
        <strain evidence="4 5">CECT 4292</strain>
    </source>
</reference>
<feature type="domain" description="HTH tetR-type" evidence="3">
    <location>
        <begin position="14"/>
        <end position="74"/>
    </location>
</feature>
<gene>
    <name evidence="4" type="ORF">RUA4292_01779</name>
</gene>
<dbReference type="PRINTS" id="PR00455">
    <property type="entry name" value="HTHTETR"/>
</dbReference>
<dbReference type="GeneID" id="55493012"/>
<dbReference type="EMBL" id="CYPU01000029">
    <property type="protein sequence ID" value="CUH47608.1"/>
    <property type="molecule type" value="Genomic_DNA"/>
</dbReference>
<evidence type="ECO:0000313" key="5">
    <source>
        <dbReference type="Proteomes" id="UP000050783"/>
    </source>
</evidence>
<dbReference type="Proteomes" id="UP000050783">
    <property type="component" value="Unassembled WGS sequence"/>
</dbReference>
<protein>
    <submittedName>
        <fullName evidence="4">Bacterial regulatory proteins, tetR family</fullName>
    </submittedName>
</protein>
<dbReference type="OrthoDB" id="3218408at2"/>
<feature type="DNA-binding region" description="H-T-H motif" evidence="2">
    <location>
        <begin position="37"/>
        <end position="56"/>
    </location>
</feature>
<name>A0A0P1EDW1_9RHOB</name>
<organism evidence="4 5">
    <name type="scientific">Ruegeria atlantica</name>
    <dbReference type="NCBI Taxonomy" id="81569"/>
    <lineage>
        <taxon>Bacteria</taxon>
        <taxon>Pseudomonadati</taxon>
        <taxon>Pseudomonadota</taxon>
        <taxon>Alphaproteobacteria</taxon>
        <taxon>Rhodobacterales</taxon>
        <taxon>Roseobacteraceae</taxon>
        <taxon>Ruegeria</taxon>
    </lineage>
</organism>
<dbReference type="InterPro" id="IPR001647">
    <property type="entry name" value="HTH_TetR"/>
</dbReference>
<dbReference type="GO" id="GO:0000976">
    <property type="term" value="F:transcription cis-regulatory region binding"/>
    <property type="evidence" value="ECO:0007669"/>
    <property type="project" value="TreeGrafter"/>
</dbReference>
<dbReference type="InterPro" id="IPR009057">
    <property type="entry name" value="Homeodomain-like_sf"/>
</dbReference>